<gene>
    <name evidence="2" type="ORF">E1263_37035</name>
</gene>
<keyword evidence="1" id="KW-0812">Transmembrane</keyword>
<sequence>MWLLCRRVFIEAPRWTYRLVGSAGGSLSLRAVLLGAVFAAAVGGIWSLVTWIRRGEGLTDAFWYGFIAGIFLCVIWVIYSAIVVLSMEFRERRRTKSS</sequence>
<dbReference type="Proteomes" id="UP000295124">
    <property type="component" value="Unassembled WGS sequence"/>
</dbReference>
<feature type="transmembrane region" description="Helical" evidence="1">
    <location>
        <begin position="27"/>
        <end position="49"/>
    </location>
</feature>
<keyword evidence="1" id="KW-0472">Membrane</keyword>
<proteinExistence type="predicted"/>
<dbReference type="EMBL" id="SMKX01000179">
    <property type="protein sequence ID" value="TDD46219.1"/>
    <property type="molecule type" value="Genomic_DNA"/>
</dbReference>
<accession>A0A4R4YQ02</accession>
<keyword evidence="1" id="KW-1133">Transmembrane helix</keyword>
<reference evidence="2 3" key="1">
    <citation type="submission" date="2019-03" db="EMBL/GenBank/DDBJ databases">
        <title>Draft genome sequences of novel Actinobacteria.</title>
        <authorList>
            <person name="Sahin N."/>
            <person name="Ay H."/>
            <person name="Saygin H."/>
        </authorList>
    </citation>
    <scope>NUCLEOTIDE SEQUENCE [LARGE SCALE GENOMIC DNA]</scope>
    <source>
        <strain evidence="2 3">JCM 13523</strain>
    </source>
</reference>
<organism evidence="2 3">
    <name type="scientific">Kribbella antibiotica</name>
    <dbReference type="NCBI Taxonomy" id="190195"/>
    <lineage>
        <taxon>Bacteria</taxon>
        <taxon>Bacillati</taxon>
        <taxon>Actinomycetota</taxon>
        <taxon>Actinomycetes</taxon>
        <taxon>Propionibacteriales</taxon>
        <taxon>Kribbellaceae</taxon>
        <taxon>Kribbella</taxon>
    </lineage>
</organism>
<protein>
    <submittedName>
        <fullName evidence="2">Uncharacterized protein</fullName>
    </submittedName>
</protein>
<evidence type="ECO:0000313" key="3">
    <source>
        <dbReference type="Proteomes" id="UP000295124"/>
    </source>
</evidence>
<evidence type="ECO:0000256" key="1">
    <source>
        <dbReference type="SAM" id="Phobius"/>
    </source>
</evidence>
<evidence type="ECO:0000313" key="2">
    <source>
        <dbReference type="EMBL" id="TDD46219.1"/>
    </source>
</evidence>
<name>A0A4R4YQ02_9ACTN</name>
<dbReference type="RefSeq" id="WP_132176144.1">
    <property type="nucleotide sequence ID" value="NZ_SMKX01000179.1"/>
</dbReference>
<dbReference type="AlphaFoldDB" id="A0A4R4YQ02"/>
<comment type="caution">
    <text evidence="2">The sequence shown here is derived from an EMBL/GenBank/DDBJ whole genome shotgun (WGS) entry which is preliminary data.</text>
</comment>
<feature type="transmembrane region" description="Helical" evidence="1">
    <location>
        <begin position="61"/>
        <end position="87"/>
    </location>
</feature>
<keyword evidence="3" id="KW-1185">Reference proteome</keyword>